<protein>
    <recommendedName>
        <fullName evidence="2">Type IX secretion system protein PorV domain-containing protein</fullName>
    </recommendedName>
</protein>
<feature type="signal peptide" evidence="1">
    <location>
        <begin position="1"/>
        <end position="25"/>
    </location>
</feature>
<dbReference type="EMBL" id="FOXQ01000004">
    <property type="protein sequence ID" value="SFP98125.1"/>
    <property type="molecule type" value="Genomic_DNA"/>
</dbReference>
<sequence>MMRKKLLAPACLLLAGCCLLSPAFAQNDIITTATPFLRISPDARAGGMGDAGIAISPDANSAFWNIAKTPFTTSPTAVSVTYTPWLQDIAKDVYMITLAGYHKLDEDQAFSAGIRYFNLGNIDFTDFTGTPTGSGRPFEFAIDLGYSRKISSTLGLGVALRYINSDLANGAPPNNGVAYKAGSTVAADLSLYGDNTTEDGQGFTYGLSLSNLGGKIGYTDNAETKDYIPANMGLGGAYTWAFQEMHKFTLAAEVNKLLVPAFPKLTGDTDADDAAINEYHSQSVFSSWFKSFSDNAYSGSLGAEYTYDNMFSIRAGYYKETKQMGNRSYFTAGVGIKYQIYGFNFSYLAPSGNGVTRNPLSNTLRFSLLFDFGAQE</sequence>
<proteinExistence type="predicted"/>
<dbReference type="STRING" id="1465490.SAMN05444277_10415"/>
<evidence type="ECO:0000313" key="3">
    <source>
        <dbReference type="EMBL" id="SFP98125.1"/>
    </source>
</evidence>
<gene>
    <name evidence="3" type="ORF">SAMN05444277_10415</name>
</gene>
<dbReference type="Pfam" id="PF19572">
    <property type="entry name" value="PorV"/>
    <property type="match status" value="1"/>
</dbReference>
<feature type="domain" description="Type IX secretion system protein PorV" evidence="2">
    <location>
        <begin position="25"/>
        <end position="261"/>
    </location>
</feature>
<reference evidence="3 4" key="1">
    <citation type="submission" date="2016-10" db="EMBL/GenBank/DDBJ databases">
        <authorList>
            <person name="de Groot N.N."/>
        </authorList>
    </citation>
    <scope>NUCLEOTIDE SEQUENCE [LARGE SCALE GENOMIC DNA]</scope>
    <source>
        <strain evidence="3 4">DSM 28286</strain>
    </source>
</reference>
<evidence type="ECO:0000256" key="1">
    <source>
        <dbReference type="SAM" id="SignalP"/>
    </source>
</evidence>
<evidence type="ECO:0000313" key="4">
    <source>
        <dbReference type="Proteomes" id="UP000199031"/>
    </source>
</evidence>
<dbReference type="NCBIfam" id="NF033709">
    <property type="entry name" value="PorV_fam"/>
    <property type="match status" value="1"/>
</dbReference>
<dbReference type="InterPro" id="IPR045741">
    <property type="entry name" value="PorV"/>
</dbReference>
<dbReference type="NCBIfam" id="NF033710">
    <property type="entry name" value="T9SS_OM_PorV"/>
    <property type="match status" value="1"/>
</dbReference>
<name>A0A1I5US91_9BACT</name>
<organism evidence="3 4">
    <name type="scientific">Parafilimonas terrae</name>
    <dbReference type="NCBI Taxonomy" id="1465490"/>
    <lineage>
        <taxon>Bacteria</taxon>
        <taxon>Pseudomonadati</taxon>
        <taxon>Bacteroidota</taxon>
        <taxon>Chitinophagia</taxon>
        <taxon>Chitinophagales</taxon>
        <taxon>Chitinophagaceae</taxon>
        <taxon>Parafilimonas</taxon>
    </lineage>
</organism>
<evidence type="ECO:0000259" key="2">
    <source>
        <dbReference type="Pfam" id="PF19572"/>
    </source>
</evidence>
<dbReference type="RefSeq" id="WP_090657136.1">
    <property type="nucleotide sequence ID" value="NZ_FOXQ01000004.1"/>
</dbReference>
<dbReference type="OrthoDB" id="9758448at2"/>
<keyword evidence="1" id="KW-0732">Signal</keyword>
<dbReference type="AlphaFoldDB" id="A0A1I5US91"/>
<dbReference type="Proteomes" id="UP000199031">
    <property type="component" value="Unassembled WGS sequence"/>
</dbReference>
<dbReference type="Gene3D" id="2.40.160.60">
    <property type="entry name" value="Outer membrane protein transport protein (OMPP1/FadL/TodX)"/>
    <property type="match status" value="1"/>
</dbReference>
<dbReference type="PROSITE" id="PS51257">
    <property type="entry name" value="PROKAR_LIPOPROTEIN"/>
    <property type="match status" value="1"/>
</dbReference>
<accession>A0A1I5US91</accession>
<dbReference type="InterPro" id="IPR047799">
    <property type="entry name" value="T9SS_OM_PorV"/>
</dbReference>
<keyword evidence="4" id="KW-1185">Reference proteome</keyword>
<feature type="chain" id="PRO_5011442152" description="Type IX secretion system protein PorV domain-containing protein" evidence="1">
    <location>
        <begin position="26"/>
        <end position="376"/>
    </location>
</feature>